<accession>A0A151ZBW1</accession>
<dbReference type="OrthoDB" id="20704at2759"/>
<evidence type="ECO:0008006" key="4">
    <source>
        <dbReference type="Google" id="ProtNLM"/>
    </source>
</evidence>
<comment type="caution">
    <text evidence="2">The sequence shown here is derived from an EMBL/GenBank/DDBJ whole genome shotgun (WGS) entry which is preliminary data.</text>
</comment>
<dbReference type="InParanoid" id="A0A151ZBW1"/>
<dbReference type="Proteomes" id="UP000076078">
    <property type="component" value="Unassembled WGS sequence"/>
</dbReference>
<reference evidence="2 3" key="1">
    <citation type="submission" date="2015-12" db="EMBL/GenBank/DDBJ databases">
        <title>Dictyostelia acquired genes for synthesis and detection of signals that induce cell-type specialization by lateral gene transfer from prokaryotes.</title>
        <authorList>
            <person name="Gloeckner G."/>
            <person name="Schaap P."/>
        </authorList>
    </citation>
    <scope>NUCLEOTIDE SEQUENCE [LARGE SCALE GENOMIC DNA]</scope>
    <source>
        <strain evidence="2 3">TK</strain>
    </source>
</reference>
<feature type="transmembrane region" description="Helical" evidence="1">
    <location>
        <begin position="138"/>
        <end position="159"/>
    </location>
</feature>
<keyword evidence="1" id="KW-0812">Transmembrane</keyword>
<proteinExistence type="predicted"/>
<feature type="transmembrane region" description="Helical" evidence="1">
    <location>
        <begin position="104"/>
        <end position="126"/>
    </location>
</feature>
<evidence type="ECO:0000313" key="2">
    <source>
        <dbReference type="EMBL" id="KYQ91437.1"/>
    </source>
</evidence>
<sequence>MGFEENIPSFSSNNSTHTQIFSKPYKLESVDSGEYSPLIDQQQQQSNILKPGEVHILIGDGIITTVDEETQYSLSFATFWGYLLPAIQFILGLFLYYVTGYGEYFILVSCAFIAHSFSVCLGVYAVSRKNTMLIANYIVYSVLVLSINVAIFIISAIIMEGKYPWWLFLKGLICINLQIFGIKYLITLFVLLRELQMKQMAQVSQPTIKTPAFNHPNNYPGSFSTPIHSTPTNYQYQYPTNYTYPTTYAPPPYKSQK</sequence>
<gene>
    <name evidence="2" type="ORF">DLAC_08405</name>
</gene>
<evidence type="ECO:0000256" key="1">
    <source>
        <dbReference type="SAM" id="Phobius"/>
    </source>
</evidence>
<keyword evidence="3" id="KW-1185">Reference proteome</keyword>
<feature type="transmembrane region" description="Helical" evidence="1">
    <location>
        <begin position="79"/>
        <end position="98"/>
    </location>
</feature>
<keyword evidence="1" id="KW-0472">Membrane</keyword>
<evidence type="ECO:0000313" key="3">
    <source>
        <dbReference type="Proteomes" id="UP000076078"/>
    </source>
</evidence>
<dbReference type="AlphaFoldDB" id="A0A151ZBW1"/>
<dbReference type="FunCoup" id="A0A151ZBW1">
    <property type="interactions" value="738"/>
</dbReference>
<organism evidence="2 3">
    <name type="scientific">Tieghemostelium lacteum</name>
    <name type="common">Slime mold</name>
    <name type="synonym">Dictyostelium lacteum</name>
    <dbReference type="NCBI Taxonomy" id="361077"/>
    <lineage>
        <taxon>Eukaryota</taxon>
        <taxon>Amoebozoa</taxon>
        <taxon>Evosea</taxon>
        <taxon>Eumycetozoa</taxon>
        <taxon>Dictyostelia</taxon>
        <taxon>Dictyosteliales</taxon>
        <taxon>Raperosteliaceae</taxon>
        <taxon>Tieghemostelium</taxon>
    </lineage>
</organism>
<name>A0A151ZBW1_TIELA</name>
<feature type="transmembrane region" description="Helical" evidence="1">
    <location>
        <begin position="165"/>
        <end position="192"/>
    </location>
</feature>
<dbReference type="EMBL" id="LODT01000035">
    <property type="protein sequence ID" value="KYQ91437.1"/>
    <property type="molecule type" value="Genomic_DNA"/>
</dbReference>
<keyword evidence="1" id="KW-1133">Transmembrane helix</keyword>
<protein>
    <recommendedName>
        <fullName evidence="4">Transmembrane protein</fullName>
    </recommendedName>
</protein>